<dbReference type="CDD" id="cd05907">
    <property type="entry name" value="VL_LC_FACS_like"/>
    <property type="match status" value="1"/>
</dbReference>
<evidence type="ECO:0000256" key="3">
    <source>
        <dbReference type="ARBA" id="ARBA00023098"/>
    </source>
</evidence>
<dbReference type="AlphaFoldDB" id="A0A7Y9TM17"/>
<name>A0A7Y9TM17_9BACT</name>
<keyword evidence="3" id="KW-0443">Lipid metabolism</keyword>
<proteinExistence type="predicted"/>
<dbReference type="GO" id="GO:0004467">
    <property type="term" value="F:long-chain fatty acid-CoA ligase activity"/>
    <property type="evidence" value="ECO:0007669"/>
    <property type="project" value="UniProtKB-EC"/>
</dbReference>
<organism evidence="5 6">
    <name type="scientific">Granulicella arctica</name>
    <dbReference type="NCBI Taxonomy" id="940613"/>
    <lineage>
        <taxon>Bacteria</taxon>
        <taxon>Pseudomonadati</taxon>
        <taxon>Acidobacteriota</taxon>
        <taxon>Terriglobia</taxon>
        <taxon>Terriglobales</taxon>
        <taxon>Acidobacteriaceae</taxon>
        <taxon>Granulicella</taxon>
    </lineage>
</organism>
<dbReference type="EMBL" id="JACCCW010000002">
    <property type="protein sequence ID" value="NYF80697.1"/>
    <property type="molecule type" value="Genomic_DNA"/>
</dbReference>
<protein>
    <submittedName>
        <fullName evidence="5">Long-chain acyl-CoA synthetase</fullName>
        <ecNumber evidence="5">6.2.1.3</ecNumber>
    </submittedName>
</protein>
<keyword evidence="2" id="KW-0276">Fatty acid metabolism</keyword>
<evidence type="ECO:0000313" key="5">
    <source>
        <dbReference type="EMBL" id="NYF80697.1"/>
    </source>
</evidence>
<dbReference type="RefSeq" id="WP_179492278.1">
    <property type="nucleotide sequence ID" value="NZ_JACCCW010000002.1"/>
</dbReference>
<evidence type="ECO:0000313" key="6">
    <source>
        <dbReference type="Proteomes" id="UP000589520"/>
    </source>
</evidence>
<dbReference type="InterPro" id="IPR000873">
    <property type="entry name" value="AMP-dep_synth/lig_dom"/>
</dbReference>
<reference evidence="5 6" key="1">
    <citation type="submission" date="2020-07" db="EMBL/GenBank/DDBJ databases">
        <title>Genomic Encyclopedia of Type Strains, Phase IV (KMG-V): Genome sequencing to study the core and pangenomes of soil and plant-associated prokaryotes.</title>
        <authorList>
            <person name="Whitman W."/>
        </authorList>
    </citation>
    <scope>NUCLEOTIDE SEQUENCE [LARGE SCALE GENOMIC DNA]</scope>
    <source>
        <strain evidence="5 6">X4EP2</strain>
    </source>
</reference>
<evidence type="ECO:0000256" key="1">
    <source>
        <dbReference type="ARBA" id="ARBA00022598"/>
    </source>
</evidence>
<dbReference type="InterPro" id="IPR020845">
    <property type="entry name" value="AMP-binding_CS"/>
</dbReference>
<evidence type="ECO:0000256" key="2">
    <source>
        <dbReference type="ARBA" id="ARBA00022832"/>
    </source>
</evidence>
<sequence length="596" mass="65032">MLLNVATVNDVFARISVRGEQTVMVWQDSDGAWKPISSAELYGRVRALADVLTAWGIIKGDRVALLSENRWEWAVTDFATLALGAVDVPLYPTLTAEHVGYMLRDSEAKVVIVSSAEQYAKIAEAGDLPALEHVVVMDSGSFANAESFAALMSGAPERKTANVDFDAQVKSITPADLATIIYTSGTTGEPKGVMLTHGNLGSNINISTGPMGFNGTDSCISFLPLSHVTARHTDYALICQEVRLAYCPKFDQLAPSMQAVKPTIFLAVPRVYEKIRQAVEGKSAHSPLKSRILRWAIGVGKKHRQETLEGKTPSSLSWKLANKLVFSKIRTAFGGCARTFISGGAPLGMDTAGWFADAGIRILEGYGLTETSPVIAVNYPEAYRIGTVGKPLSNMECRFAQDGELEVRGPAVFKGYWKKPKETEEAFTPDSWFKTGDIGAIDRDGFLSITDRKKELLKTSGGKLIAPQPIENKLKANTFVAQAALVGDKHKFACVLISPNFAALEGWAKGQGLSTSDRNVLSKDPKVVKLYQDIVDQVNRSLSQYESMKRLTVVPDEWSVEDGTLTPSMKMKRRVVEQRYAAQIADFYADEATSTR</sequence>
<dbReference type="Gene3D" id="3.40.50.12780">
    <property type="entry name" value="N-terminal domain of ligase-like"/>
    <property type="match status" value="1"/>
</dbReference>
<gene>
    <name evidence="5" type="ORF">HDF17_003017</name>
</gene>
<dbReference type="PANTHER" id="PTHR43272">
    <property type="entry name" value="LONG-CHAIN-FATTY-ACID--COA LIGASE"/>
    <property type="match status" value="1"/>
</dbReference>
<feature type="domain" description="AMP-dependent synthetase/ligase" evidence="4">
    <location>
        <begin position="17"/>
        <end position="417"/>
    </location>
</feature>
<dbReference type="Pfam" id="PF23562">
    <property type="entry name" value="AMP-binding_C_3"/>
    <property type="match status" value="1"/>
</dbReference>
<dbReference type="EC" id="6.2.1.3" evidence="5"/>
<accession>A0A7Y9TM17</accession>
<comment type="caution">
    <text evidence="5">The sequence shown here is derived from an EMBL/GenBank/DDBJ whole genome shotgun (WGS) entry which is preliminary data.</text>
</comment>
<keyword evidence="1 5" id="KW-0436">Ligase</keyword>
<dbReference type="PANTHER" id="PTHR43272:SF32">
    <property type="entry name" value="AMP-DEPENDENT SYNTHETASE_LIGASE DOMAIN-CONTAINING PROTEIN"/>
    <property type="match status" value="1"/>
</dbReference>
<keyword evidence="6" id="KW-1185">Reference proteome</keyword>
<evidence type="ECO:0000259" key="4">
    <source>
        <dbReference type="Pfam" id="PF00501"/>
    </source>
</evidence>
<dbReference type="PROSITE" id="PS00455">
    <property type="entry name" value="AMP_BINDING"/>
    <property type="match status" value="1"/>
</dbReference>
<dbReference type="Proteomes" id="UP000589520">
    <property type="component" value="Unassembled WGS sequence"/>
</dbReference>
<dbReference type="SUPFAM" id="SSF56801">
    <property type="entry name" value="Acetyl-CoA synthetase-like"/>
    <property type="match status" value="1"/>
</dbReference>
<dbReference type="InterPro" id="IPR042099">
    <property type="entry name" value="ANL_N_sf"/>
</dbReference>
<dbReference type="Pfam" id="PF00501">
    <property type="entry name" value="AMP-binding"/>
    <property type="match status" value="1"/>
</dbReference>
<dbReference type="GO" id="GO:0016020">
    <property type="term" value="C:membrane"/>
    <property type="evidence" value="ECO:0007669"/>
    <property type="project" value="TreeGrafter"/>
</dbReference>